<dbReference type="EMBL" id="QLIX01000030">
    <property type="protein sequence ID" value="RAI55950.1"/>
    <property type="molecule type" value="Genomic_DNA"/>
</dbReference>
<comment type="caution">
    <text evidence="1">The sequence shown here is derived from an EMBL/GenBank/DDBJ whole genome shotgun (WGS) entry which is preliminary data.</text>
</comment>
<gene>
    <name evidence="1" type="ORF">DOO78_23680</name>
</gene>
<dbReference type="OrthoDB" id="9798250at2"/>
<dbReference type="NCBIfam" id="TIGR04282">
    <property type="entry name" value="glyco_like_cofC"/>
    <property type="match status" value="1"/>
</dbReference>
<dbReference type="SUPFAM" id="SSF53448">
    <property type="entry name" value="Nucleotide-diphospho-sugar transferases"/>
    <property type="match status" value="1"/>
</dbReference>
<proteinExistence type="predicted"/>
<keyword evidence="2" id="KW-1185">Reference proteome</keyword>
<organism evidence="1 2">
    <name type="scientific">Roseicella frigidaeris</name>
    <dbReference type="NCBI Taxonomy" id="2230885"/>
    <lineage>
        <taxon>Bacteria</taxon>
        <taxon>Pseudomonadati</taxon>
        <taxon>Pseudomonadota</taxon>
        <taxon>Alphaproteobacteria</taxon>
        <taxon>Acetobacterales</taxon>
        <taxon>Roseomonadaceae</taxon>
        <taxon>Roseicella</taxon>
    </lineage>
</organism>
<dbReference type="InterPro" id="IPR029044">
    <property type="entry name" value="Nucleotide-diphossugar_trans"/>
</dbReference>
<name>A0A327LZ91_9PROT</name>
<evidence type="ECO:0008006" key="3">
    <source>
        <dbReference type="Google" id="ProtNLM"/>
    </source>
</evidence>
<accession>A0A327LZ91</accession>
<evidence type="ECO:0000313" key="2">
    <source>
        <dbReference type="Proteomes" id="UP000249065"/>
    </source>
</evidence>
<protein>
    <recommendedName>
        <fullName evidence="3">Glycosyltransferase</fullName>
    </recommendedName>
</protein>
<dbReference type="Gene3D" id="3.90.550.10">
    <property type="entry name" value="Spore Coat Polysaccharide Biosynthesis Protein SpsA, Chain A"/>
    <property type="match status" value="1"/>
</dbReference>
<dbReference type="Proteomes" id="UP000249065">
    <property type="component" value="Unassembled WGS sequence"/>
</dbReference>
<dbReference type="RefSeq" id="WP_111472362.1">
    <property type="nucleotide sequence ID" value="NZ_QLIX01000030.1"/>
</dbReference>
<dbReference type="InterPro" id="IPR018641">
    <property type="entry name" value="Trfase_1_rSAM/seldom-assoc"/>
</dbReference>
<sequence length="209" mass="23056">MRGDTVILFARAPRLGTVKRRLAREVGAMAALRFHRAQLRRLLRLLGRDRRWRCELAMTPDRARWPTGLARAVPMRPQGRGDLGQRMGRALARHRRAVLVGCDIPQLGPADIAAAFRALGRARAVFGPAEDGGYWLVGFGPRRPPAPFAAVRWSSEHALADTLRNCAGHPVALLRRLRDVDDAAGLRALGRASGADPVQVDTLERTKML</sequence>
<evidence type="ECO:0000313" key="1">
    <source>
        <dbReference type="EMBL" id="RAI55950.1"/>
    </source>
</evidence>
<dbReference type="PANTHER" id="PTHR36529:SF1">
    <property type="entry name" value="GLYCOSYLTRANSFERASE"/>
    <property type="match status" value="1"/>
</dbReference>
<reference evidence="2" key="1">
    <citation type="submission" date="2018-06" db="EMBL/GenBank/DDBJ databases">
        <authorList>
            <person name="Khan S.A."/>
        </authorList>
    </citation>
    <scope>NUCLEOTIDE SEQUENCE [LARGE SCALE GENOMIC DNA]</scope>
    <source>
        <strain evidence="2">DB-1506</strain>
    </source>
</reference>
<dbReference type="PANTHER" id="PTHR36529">
    <property type="entry name" value="SLL1095 PROTEIN"/>
    <property type="match status" value="1"/>
</dbReference>
<dbReference type="AlphaFoldDB" id="A0A327LZ91"/>
<dbReference type="Pfam" id="PF09837">
    <property type="entry name" value="DUF2064"/>
    <property type="match status" value="1"/>
</dbReference>